<sequence length="158" mass="17912">MDSSLAYHEFKPSIAKDLPCRGGHCSLNLSRLKRLPVSVVLNLGQEVPAQELYSSLDRGSKLRCPLQTALMLLNSIRAINTHFLTRSRPTQYGGYDTRLRCQAELLNVTPSPVNWADIENCVEFLLKEMPDMKIDNNCLLEEFRRLNACIKTMGKSTR</sequence>
<dbReference type="EMBL" id="BMAU01021233">
    <property type="protein sequence ID" value="GFY02744.1"/>
    <property type="molecule type" value="Genomic_DNA"/>
</dbReference>
<protein>
    <submittedName>
        <fullName evidence="1">Uncharacterized protein</fullName>
    </submittedName>
</protein>
<proteinExistence type="predicted"/>
<name>A0A8X6RX68_TRICX</name>
<evidence type="ECO:0000313" key="2">
    <source>
        <dbReference type="Proteomes" id="UP000887159"/>
    </source>
</evidence>
<dbReference type="Proteomes" id="UP000887159">
    <property type="component" value="Unassembled WGS sequence"/>
</dbReference>
<comment type="caution">
    <text evidence="1">The sequence shown here is derived from an EMBL/GenBank/DDBJ whole genome shotgun (WGS) entry which is preliminary data.</text>
</comment>
<gene>
    <name evidence="1" type="ORF">TNCV_3506241</name>
</gene>
<reference evidence="1" key="1">
    <citation type="submission" date="2020-08" db="EMBL/GenBank/DDBJ databases">
        <title>Multicomponent nature underlies the extraordinary mechanical properties of spider dragline silk.</title>
        <authorList>
            <person name="Kono N."/>
            <person name="Nakamura H."/>
            <person name="Mori M."/>
            <person name="Yoshida Y."/>
            <person name="Ohtoshi R."/>
            <person name="Malay A.D."/>
            <person name="Moran D.A.P."/>
            <person name="Tomita M."/>
            <person name="Numata K."/>
            <person name="Arakawa K."/>
        </authorList>
    </citation>
    <scope>NUCLEOTIDE SEQUENCE</scope>
</reference>
<organism evidence="1 2">
    <name type="scientific">Trichonephila clavipes</name>
    <name type="common">Golden silk orbweaver</name>
    <name type="synonym">Nephila clavipes</name>
    <dbReference type="NCBI Taxonomy" id="2585209"/>
    <lineage>
        <taxon>Eukaryota</taxon>
        <taxon>Metazoa</taxon>
        <taxon>Ecdysozoa</taxon>
        <taxon>Arthropoda</taxon>
        <taxon>Chelicerata</taxon>
        <taxon>Arachnida</taxon>
        <taxon>Araneae</taxon>
        <taxon>Araneomorphae</taxon>
        <taxon>Entelegynae</taxon>
        <taxon>Araneoidea</taxon>
        <taxon>Nephilidae</taxon>
        <taxon>Trichonephila</taxon>
    </lineage>
</organism>
<accession>A0A8X6RX68</accession>
<evidence type="ECO:0000313" key="1">
    <source>
        <dbReference type="EMBL" id="GFY02744.1"/>
    </source>
</evidence>
<dbReference type="AlphaFoldDB" id="A0A8X6RX68"/>
<keyword evidence="2" id="KW-1185">Reference proteome</keyword>